<reference evidence="2" key="1">
    <citation type="submission" date="2018-05" db="EMBL/GenBank/DDBJ databases">
        <title>Draft genome of Mucuna pruriens seed.</title>
        <authorList>
            <person name="Nnadi N.E."/>
            <person name="Vos R."/>
            <person name="Hasami M.H."/>
            <person name="Devisetty U.K."/>
            <person name="Aguiy J.C."/>
        </authorList>
    </citation>
    <scope>NUCLEOTIDE SEQUENCE [LARGE SCALE GENOMIC DNA]</scope>
    <source>
        <strain evidence="2">JCA_2017</strain>
    </source>
</reference>
<feature type="non-terminal residue" evidence="2">
    <location>
        <position position="1"/>
    </location>
</feature>
<comment type="caution">
    <text evidence="2">The sequence shown here is derived from an EMBL/GenBank/DDBJ whole genome shotgun (WGS) entry which is preliminary data.</text>
</comment>
<gene>
    <name evidence="2" type="ORF">CR513_20462</name>
</gene>
<accession>A0A371H212</accession>
<dbReference type="Proteomes" id="UP000257109">
    <property type="component" value="Unassembled WGS sequence"/>
</dbReference>
<organism evidence="2 3">
    <name type="scientific">Mucuna pruriens</name>
    <name type="common">Velvet bean</name>
    <name type="synonym">Dolichos pruriens</name>
    <dbReference type="NCBI Taxonomy" id="157652"/>
    <lineage>
        <taxon>Eukaryota</taxon>
        <taxon>Viridiplantae</taxon>
        <taxon>Streptophyta</taxon>
        <taxon>Embryophyta</taxon>
        <taxon>Tracheophyta</taxon>
        <taxon>Spermatophyta</taxon>
        <taxon>Magnoliopsida</taxon>
        <taxon>eudicotyledons</taxon>
        <taxon>Gunneridae</taxon>
        <taxon>Pentapetalae</taxon>
        <taxon>rosids</taxon>
        <taxon>fabids</taxon>
        <taxon>Fabales</taxon>
        <taxon>Fabaceae</taxon>
        <taxon>Papilionoideae</taxon>
        <taxon>50 kb inversion clade</taxon>
        <taxon>NPAAA clade</taxon>
        <taxon>indigoferoid/millettioid clade</taxon>
        <taxon>Phaseoleae</taxon>
        <taxon>Mucuna</taxon>
    </lineage>
</organism>
<evidence type="ECO:0000313" key="3">
    <source>
        <dbReference type="Proteomes" id="UP000257109"/>
    </source>
</evidence>
<proteinExistence type="predicted"/>
<evidence type="ECO:0000256" key="1">
    <source>
        <dbReference type="SAM" id="MobiDB-lite"/>
    </source>
</evidence>
<evidence type="ECO:0000313" key="2">
    <source>
        <dbReference type="EMBL" id="RDX96837.1"/>
    </source>
</evidence>
<keyword evidence="3" id="KW-1185">Reference proteome</keyword>
<protein>
    <submittedName>
        <fullName evidence="2">Uncharacterized protein</fullName>
    </submittedName>
</protein>
<sequence length="143" mass="16288">MKSGRGMARTTLDFSSTFQRPHPTAIIMPSPSMPFSLTVHNHHHYPLKAPTPASFIRNIIIIIIHQPFAHAHAHDHHLHHHKHHSEQDDEHIQGRSKVAAASFSVMMSSKENIWIYRCKSMGQKSEFIDEIMSDFLCVAHLAS</sequence>
<dbReference type="OrthoDB" id="1435170at2759"/>
<dbReference type="AlphaFoldDB" id="A0A371H212"/>
<name>A0A371H212_MUCPR</name>
<feature type="region of interest" description="Disordered" evidence="1">
    <location>
        <begin position="74"/>
        <end position="94"/>
    </location>
</feature>
<feature type="compositionally biased region" description="Basic residues" evidence="1">
    <location>
        <begin position="74"/>
        <end position="84"/>
    </location>
</feature>
<dbReference type="EMBL" id="QJKJ01003804">
    <property type="protein sequence ID" value="RDX96837.1"/>
    <property type="molecule type" value="Genomic_DNA"/>
</dbReference>